<dbReference type="InterPro" id="IPR002220">
    <property type="entry name" value="DapA-like"/>
</dbReference>
<sequence length="310" mass="34960">MTENAKKFIPVMLTPFTDNGVIDFNLLTKLTEFYLAAGAKGLFANCLSSEMFELSDEERIAITEHVVRISNGKVPVVATGTFARTLHEQTNFIKRIYNTGIQSVILTSGILVNEDEPDQVLEDKFYDILNATDRIPFGLYECPVPYKRLIAPELLKKFMVTNRLNYFKDTSLDIEQVKQKAAVGIGYDFGLYDAYIVHAVESLKSGSAGLSCIQGNFFPELIVWLCDNFDNNSLQQQVQLVQNFLTNHMDVMHDIYPTAAKLYLNFRGLDITGFSRRKTGAITNQQMAKLQKLYKDYANLESALSLTSVL</sequence>
<evidence type="ECO:0000313" key="4">
    <source>
        <dbReference type="EMBL" id="WPU96242.1"/>
    </source>
</evidence>
<dbReference type="RefSeq" id="WP_321565343.1">
    <property type="nucleotide sequence ID" value="NZ_CP139558.1"/>
</dbReference>
<gene>
    <name evidence="4" type="ORF">SNE25_12010</name>
</gene>
<dbReference type="Gene3D" id="3.20.20.70">
    <property type="entry name" value="Aldolase class I"/>
    <property type="match status" value="1"/>
</dbReference>
<organism evidence="4 5">
    <name type="scientific">Mucilaginibacter sabulilitoris</name>
    <dbReference type="NCBI Taxonomy" id="1173583"/>
    <lineage>
        <taxon>Bacteria</taxon>
        <taxon>Pseudomonadati</taxon>
        <taxon>Bacteroidota</taxon>
        <taxon>Sphingobacteriia</taxon>
        <taxon>Sphingobacteriales</taxon>
        <taxon>Sphingobacteriaceae</taxon>
        <taxon>Mucilaginibacter</taxon>
    </lineage>
</organism>
<dbReference type="CDD" id="cd00408">
    <property type="entry name" value="DHDPS-like"/>
    <property type="match status" value="1"/>
</dbReference>
<protein>
    <submittedName>
        <fullName evidence="4">Dihydrodipicolinate synthase family protein</fullName>
    </submittedName>
</protein>
<dbReference type="SMART" id="SM01130">
    <property type="entry name" value="DHDPS"/>
    <property type="match status" value="1"/>
</dbReference>
<dbReference type="InterPro" id="IPR013785">
    <property type="entry name" value="Aldolase_TIM"/>
</dbReference>
<keyword evidence="2 3" id="KW-0456">Lyase</keyword>
<dbReference type="Pfam" id="PF00701">
    <property type="entry name" value="DHDPS"/>
    <property type="match status" value="1"/>
</dbReference>
<evidence type="ECO:0000256" key="1">
    <source>
        <dbReference type="ARBA" id="ARBA00007592"/>
    </source>
</evidence>
<dbReference type="Proteomes" id="UP001324380">
    <property type="component" value="Chromosome"/>
</dbReference>
<dbReference type="PIRSF" id="PIRSF001365">
    <property type="entry name" value="DHDPS"/>
    <property type="match status" value="1"/>
</dbReference>
<evidence type="ECO:0000313" key="5">
    <source>
        <dbReference type="Proteomes" id="UP001324380"/>
    </source>
</evidence>
<dbReference type="EMBL" id="CP139558">
    <property type="protein sequence ID" value="WPU96242.1"/>
    <property type="molecule type" value="Genomic_DNA"/>
</dbReference>
<dbReference type="PANTHER" id="PTHR12128">
    <property type="entry name" value="DIHYDRODIPICOLINATE SYNTHASE"/>
    <property type="match status" value="1"/>
</dbReference>
<dbReference type="SUPFAM" id="SSF51569">
    <property type="entry name" value="Aldolase"/>
    <property type="match status" value="1"/>
</dbReference>
<evidence type="ECO:0000256" key="2">
    <source>
        <dbReference type="ARBA" id="ARBA00023239"/>
    </source>
</evidence>
<accession>A0ABZ0TT31</accession>
<evidence type="ECO:0000256" key="3">
    <source>
        <dbReference type="PIRNR" id="PIRNR001365"/>
    </source>
</evidence>
<proteinExistence type="inferred from homology"/>
<dbReference type="PANTHER" id="PTHR12128:SF66">
    <property type="entry name" value="4-HYDROXY-2-OXOGLUTARATE ALDOLASE, MITOCHONDRIAL"/>
    <property type="match status" value="1"/>
</dbReference>
<reference evidence="4 5" key="1">
    <citation type="submission" date="2023-11" db="EMBL/GenBank/DDBJ databases">
        <title>Analysis of the Genomes of Mucilaginibacter gossypii cycad 4 and M. sabulilitoris SNA2: microbes with the potential for plant growth promotion.</title>
        <authorList>
            <person name="Hirsch A.M."/>
            <person name="Humm E."/>
            <person name="Rubbi M."/>
            <person name="Del Vecchio G."/>
            <person name="Ha S.M."/>
            <person name="Pellegrini M."/>
            <person name="Gunsalus R.P."/>
        </authorList>
    </citation>
    <scope>NUCLEOTIDE SEQUENCE [LARGE SCALE GENOMIC DNA]</scope>
    <source>
        <strain evidence="4 5">SNA2</strain>
    </source>
</reference>
<keyword evidence="5" id="KW-1185">Reference proteome</keyword>
<name>A0ABZ0TT31_9SPHI</name>
<comment type="similarity">
    <text evidence="1 3">Belongs to the DapA family.</text>
</comment>